<dbReference type="Proteomes" id="UP000234778">
    <property type="component" value="Unassembled WGS sequence"/>
</dbReference>
<accession>A0A2I1KSX5</accession>
<dbReference type="SMART" id="SM00345">
    <property type="entry name" value="HTH_GNTR"/>
    <property type="match status" value="1"/>
</dbReference>
<dbReference type="InterPro" id="IPR011711">
    <property type="entry name" value="GntR_C"/>
</dbReference>
<dbReference type="GO" id="GO:0003677">
    <property type="term" value="F:DNA binding"/>
    <property type="evidence" value="ECO:0007669"/>
    <property type="project" value="UniProtKB-KW"/>
</dbReference>
<sequence length="237" mass="25605">MPTPALRTDVLDALGREIVSGRLRPGQALTLEEVQKQYGVSRTLARDCVRTLESLHLVRSRRRVGIVVLEREDWSALAPEVIRWQIQEDPQGPKIGGLTELRAAVEPVAAAAAARRATEAQRTRLLELAASIRSVGEEGSVASYLEDDVAFHCLILQASQNDVFAALSGVIAEVLAARARMGGASDIPKSEALDLHDRVARCIAAGDAAGAEEAMRALVSEVRRVLLERGLRGYLEA</sequence>
<dbReference type="PROSITE" id="PS50949">
    <property type="entry name" value="HTH_GNTR"/>
    <property type="match status" value="1"/>
</dbReference>
<feature type="domain" description="HTH gntR-type" evidence="4">
    <location>
        <begin position="4"/>
        <end position="71"/>
    </location>
</feature>
<dbReference type="Pfam" id="PF07729">
    <property type="entry name" value="FCD"/>
    <property type="match status" value="1"/>
</dbReference>
<evidence type="ECO:0000256" key="3">
    <source>
        <dbReference type="ARBA" id="ARBA00023163"/>
    </source>
</evidence>
<dbReference type="Pfam" id="PF00392">
    <property type="entry name" value="GntR"/>
    <property type="match status" value="1"/>
</dbReference>
<name>A0A2I1KSX5_9ACTO</name>
<gene>
    <name evidence="5" type="ORF">CYJ26_06465</name>
</gene>
<keyword evidence="2" id="KW-0238">DNA-binding</keyword>
<evidence type="ECO:0000313" key="5">
    <source>
        <dbReference type="EMBL" id="PKY98729.1"/>
    </source>
</evidence>
<dbReference type="GO" id="GO:0003700">
    <property type="term" value="F:DNA-binding transcription factor activity"/>
    <property type="evidence" value="ECO:0007669"/>
    <property type="project" value="InterPro"/>
</dbReference>
<evidence type="ECO:0000259" key="4">
    <source>
        <dbReference type="PROSITE" id="PS50949"/>
    </source>
</evidence>
<dbReference type="SUPFAM" id="SSF48008">
    <property type="entry name" value="GntR ligand-binding domain-like"/>
    <property type="match status" value="1"/>
</dbReference>
<dbReference type="Gene3D" id="1.20.120.530">
    <property type="entry name" value="GntR ligand-binding domain-like"/>
    <property type="match status" value="1"/>
</dbReference>
<dbReference type="RefSeq" id="WP_006548226.1">
    <property type="nucleotide sequence ID" value="NZ_CP136961.1"/>
</dbReference>
<dbReference type="InterPro" id="IPR008920">
    <property type="entry name" value="TF_FadR/GntR_C"/>
</dbReference>
<evidence type="ECO:0000313" key="6">
    <source>
        <dbReference type="Proteomes" id="UP000234778"/>
    </source>
</evidence>
<dbReference type="EMBL" id="PKHA01000005">
    <property type="protein sequence ID" value="PKY98729.1"/>
    <property type="molecule type" value="Genomic_DNA"/>
</dbReference>
<evidence type="ECO:0000256" key="2">
    <source>
        <dbReference type="ARBA" id="ARBA00023125"/>
    </source>
</evidence>
<dbReference type="Gene3D" id="1.10.10.10">
    <property type="entry name" value="Winged helix-like DNA-binding domain superfamily/Winged helix DNA-binding domain"/>
    <property type="match status" value="1"/>
</dbReference>
<dbReference type="SUPFAM" id="SSF46785">
    <property type="entry name" value="Winged helix' DNA-binding domain"/>
    <property type="match status" value="1"/>
</dbReference>
<keyword evidence="3" id="KW-0804">Transcription</keyword>
<dbReference type="GeneID" id="81708573"/>
<comment type="caution">
    <text evidence="5">The sequence shown here is derived from an EMBL/GenBank/DDBJ whole genome shotgun (WGS) entry which is preliminary data.</text>
</comment>
<keyword evidence="1" id="KW-0805">Transcription regulation</keyword>
<dbReference type="AlphaFoldDB" id="A0A2I1KSX5"/>
<dbReference type="InterPro" id="IPR036388">
    <property type="entry name" value="WH-like_DNA-bd_sf"/>
</dbReference>
<dbReference type="PANTHER" id="PTHR43537">
    <property type="entry name" value="TRANSCRIPTIONAL REGULATOR, GNTR FAMILY"/>
    <property type="match status" value="1"/>
</dbReference>
<dbReference type="InterPro" id="IPR000524">
    <property type="entry name" value="Tscrpt_reg_HTH_GntR"/>
</dbReference>
<reference evidence="5 6" key="1">
    <citation type="submission" date="2017-12" db="EMBL/GenBank/DDBJ databases">
        <title>Phylogenetic diversity of female urinary microbiome.</title>
        <authorList>
            <person name="Thomas-White K."/>
            <person name="Wolfe A.J."/>
        </authorList>
    </citation>
    <scope>NUCLEOTIDE SEQUENCE [LARGE SCALE GENOMIC DNA]</scope>
    <source>
        <strain evidence="5 6">UMB0319</strain>
    </source>
</reference>
<dbReference type="PANTHER" id="PTHR43537:SF44">
    <property type="entry name" value="GNTR FAMILY REGULATORY PROTEIN"/>
    <property type="match status" value="1"/>
</dbReference>
<dbReference type="InterPro" id="IPR036390">
    <property type="entry name" value="WH_DNA-bd_sf"/>
</dbReference>
<dbReference type="SMART" id="SM00895">
    <property type="entry name" value="FCD"/>
    <property type="match status" value="1"/>
</dbReference>
<evidence type="ECO:0000256" key="1">
    <source>
        <dbReference type="ARBA" id="ARBA00023015"/>
    </source>
</evidence>
<protein>
    <submittedName>
        <fullName evidence="5">FadR family transcriptional regulator</fullName>
    </submittedName>
</protein>
<organism evidence="5 6">
    <name type="scientific">Actinomyces urogenitalis</name>
    <dbReference type="NCBI Taxonomy" id="103621"/>
    <lineage>
        <taxon>Bacteria</taxon>
        <taxon>Bacillati</taxon>
        <taxon>Actinomycetota</taxon>
        <taxon>Actinomycetes</taxon>
        <taxon>Actinomycetales</taxon>
        <taxon>Actinomycetaceae</taxon>
        <taxon>Actinomyces</taxon>
    </lineage>
</organism>
<proteinExistence type="predicted"/>